<evidence type="ECO:0000313" key="11">
    <source>
        <dbReference type="RefSeq" id="XP_003745614.1"/>
    </source>
</evidence>
<evidence type="ECO:0000256" key="3">
    <source>
        <dbReference type="ARBA" id="ARBA00022989"/>
    </source>
</evidence>
<feature type="compositionally biased region" description="Low complexity" evidence="8">
    <location>
        <begin position="367"/>
        <end position="377"/>
    </location>
</feature>
<organism evidence="10 11">
    <name type="scientific">Galendromus occidentalis</name>
    <name type="common">western predatory mite</name>
    <dbReference type="NCBI Taxonomy" id="34638"/>
    <lineage>
        <taxon>Eukaryota</taxon>
        <taxon>Metazoa</taxon>
        <taxon>Ecdysozoa</taxon>
        <taxon>Arthropoda</taxon>
        <taxon>Chelicerata</taxon>
        <taxon>Arachnida</taxon>
        <taxon>Acari</taxon>
        <taxon>Parasitiformes</taxon>
        <taxon>Mesostigmata</taxon>
        <taxon>Gamasina</taxon>
        <taxon>Phytoseioidea</taxon>
        <taxon>Phytoseiidae</taxon>
        <taxon>Typhlodrominae</taxon>
        <taxon>Galendromus</taxon>
    </lineage>
</organism>
<dbReference type="Pfam" id="PF01529">
    <property type="entry name" value="DHHC"/>
    <property type="match status" value="1"/>
</dbReference>
<keyword evidence="7" id="KW-0808">Transferase</keyword>
<dbReference type="PANTHER" id="PTHR12349:SF2">
    <property type="entry name" value="PALMITOYLTRANSFERASE ZDHHC8"/>
    <property type="match status" value="1"/>
</dbReference>
<keyword evidence="3 7" id="KW-1133">Transmembrane helix</keyword>
<feature type="region of interest" description="Disordered" evidence="8">
    <location>
        <begin position="418"/>
        <end position="447"/>
    </location>
</feature>
<protein>
    <recommendedName>
        <fullName evidence="7">Palmitoyltransferase</fullName>
        <ecNumber evidence="7">2.3.1.225</ecNumber>
    </recommendedName>
</protein>
<dbReference type="PANTHER" id="PTHR12349">
    <property type="entry name" value="ANKYRIN REPEAT AND LEM DOMAIN-CONTAINING PROTEIN 2"/>
    <property type="match status" value="1"/>
</dbReference>
<dbReference type="GO" id="GO:0019706">
    <property type="term" value="F:protein-cysteine S-palmitoyltransferase activity"/>
    <property type="evidence" value="ECO:0007669"/>
    <property type="project" value="UniProtKB-EC"/>
</dbReference>
<comment type="similarity">
    <text evidence="5">Belongs to the DHHC palmitoyltransferase family. ERF2/ZDHHC9 subfamily.</text>
</comment>
<evidence type="ECO:0000256" key="7">
    <source>
        <dbReference type="RuleBase" id="RU079119"/>
    </source>
</evidence>
<keyword evidence="7" id="KW-0012">Acyltransferase</keyword>
<feature type="compositionally biased region" description="Polar residues" evidence="8">
    <location>
        <begin position="418"/>
        <end position="428"/>
    </location>
</feature>
<accession>A0AAJ6QVY5</accession>
<dbReference type="Proteomes" id="UP000694867">
    <property type="component" value="Unplaced"/>
</dbReference>
<comment type="subcellular location">
    <subcellularLocation>
        <location evidence="1">Membrane</location>
        <topology evidence="1">Multi-pass membrane protein</topology>
    </subcellularLocation>
</comment>
<feature type="region of interest" description="Disordered" evidence="8">
    <location>
        <begin position="336"/>
        <end position="390"/>
    </location>
</feature>
<reference evidence="11" key="1">
    <citation type="submission" date="2025-08" db="UniProtKB">
        <authorList>
            <consortium name="RefSeq"/>
        </authorList>
    </citation>
    <scope>IDENTIFICATION</scope>
</reference>
<dbReference type="PROSITE" id="PS50216">
    <property type="entry name" value="DHHC"/>
    <property type="match status" value="1"/>
</dbReference>
<proteinExistence type="inferred from homology"/>
<evidence type="ECO:0000256" key="1">
    <source>
        <dbReference type="ARBA" id="ARBA00004141"/>
    </source>
</evidence>
<evidence type="ECO:0000313" key="10">
    <source>
        <dbReference type="Proteomes" id="UP000694867"/>
    </source>
</evidence>
<gene>
    <name evidence="11" type="primary">LOC100899047</name>
</gene>
<keyword evidence="4 7" id="KW-0472">Membrane</keyword>
<feature type="compositionally biased region" description="Low complexity" evidence="8">
    <location>
        <begin position="340"/>
        <end position="350"/>
    </location>
</feature>
<feature type="transmembrane region" description="Helical" evidence="7">
    <location>
        <begin position="144"/>
        <end position="168"/>
    </location>
</feature>
<dbReference type="CTD" id="29801"/>
<feature type="compositionally biased region" description="Polar residues" evidence="8">
    <location>
        <begin position="438"/>
        <end position="447"/>
    </location>
</feature>
<evidence type="ECO:0000256" key="6">
    <source>
        <dbReference type="ARBA" id="ARBA00047790"/>
    </source>
</evidence>
<dbReference type="AlphaFoldDB" id="A0AAJ6QVY5"/>
<keyword evidence="10" id="KW-1185">Reference proteome</keyword>
<evidence type="ECO:0000256" key="2">
    <source>
        <dbReference type="ARBA" id="ARBA00022692"/>
    </source>
</evidence>
<feature type="transmembrane region" description="Helical" evidence="7">
    <location>
        <begin position="44"/>
        <end position="63"/>
    </location>
</feature>
<dbReference type="EC" id="2.3.1.225" evidence="7"/>
<sequence length="447" mass="49365">MGKCRSRTRFVPAFFSWLLLIVATAIFFIFPCQALAEQYNLTVYIVQGIVTCFLVINFALTTFTNPGIIPKEKCQANDADEFRFPLFKNTQINGVSVHLKWCTTCQFYRPPRVSHCSICNACVETFDHHCPWVNNCIGRRNYRFFFLFLVFLSVHLLSIFAWCIVYVLNETNRKNITSLQGCFTIGIMLLCCLLFLPILGLTGFHMVLIARGRTTNEQVTGKFRGGYNPFSQGCARNICYTLCGPMYPSYKIASTRVRNVEELKVVYTDKRLDKIELHSGVAAVSGEKDTKSREETLNLPLSGASRKQNCIIEANTAPIGARPTGGVRVLPASAQPKILSPPCESSSGGPSSPPRGGVGHPFAQQTSSNGGSNNNNSERTPAHSGMGSLVRKGSETELLVTARSEGSQVNRTVLNWTGNAQQNKQLMTPGSRRPILSDGSSNYEISV</sequence>
<evidence type="ECO:0000256" key="8">
    <source>
        <dbReference type="SAM" id="MobiDB-lite"/>
    </source>
</evidence>
<evidence type="ECO:0000256" key="5">
    <source>
        <dbReference type="ARBA" id="ARBA00023463"/>
    </source>
</evidence>
<keyword evidence="2 7" id="KW-0812">Transmembrane</keyword>
<evidence type="ECO:0000259" key="9">
    <source>
        <dbReference type="Pfam" id="PF01529"/>
    </source>
</evidence>
<dbReference type="GO" id="GO:0016020">
    <property type="term" value="C:membrane"/>
    <property type="evidence" value="ECO:0007669"/>
    <property type="project" value="UniProtKB-SubCell"/>
</dbReference>
<comment type="domain">
    <text evidence="7">The DHHC domain is required for palmitoyltransferase activity.</text>
</comment>
<dbReference type="InterPro" id="IPR001594">
    <property type="entry name" value="Palmitoyltrfase_DHHC"/>
</dbReference>
<comment type="catalytic activity">
    <reaction evidence="6">
        <text>L-cysteinyl-[protein] + hexadecanoyl-CoA = S-hexadecanoyl-L-cysteinyl-[protein] + CoA</text>
        <dbReference type="Rhea" id="RHEA:36683"/>
        <dbReference type="Rhea" id="RHEA-COMP:10131"/>
        <dbReference type="Rhea" id="RHEA-COMP:11032"/>
        <dbReference type="ChEBI" id="CHEBI:29950"/>
        <dbReference type="ChEBI" id="CHEBI:57287"/>
        <dbReference type="ChEBI" id="CHEBI:57379"/>
        <dbReference type="ChEBI" id="CHEBI:74151"/>
        <dbReference type="EC" id="2.3.1.225"/>
    </reaction>
    <physiologicalReaction direction="left-to-right" evidence="6">
        <dbReference type="Rhea" id="RHEA:36684"/>
    </physiologicalReaction>
</comment>
<dbReference type="RefSeq" id="XP_003745614.1">
    <property type="nucleotide sequence ID" value="XM_003745566.2"/>
</dbReference>
<dbReference type="GeneID" id="100899047"/>
<dbReference type="KEGG" id="goe:100899047"/>
<feature type="transmembrane region" description="Helical" evidence="7">
    <location>
        <begin position="183"/>
        <end position="208"/>
    </location>
</feature>
<feature type="domain" description="Palmitoyltransferase DHHC" evidence="9">
    <location>
        <begin position="99"/>
        <end position="220"/>
    </location>
</feature>
<evidence type="ECO:0000256" key="4">
    <source>
        <dbReference type="ARBA" id="ARBA00023136"/>
    </source>
</evidence>
<name>A0AAJ6QVY5_9ACAR</name>